<dbReference type="EMBL" id="CM007900">
    <property type="protein sequence ID" value="OTG08765.1"/>
    <property type="molecule type" value="Genomic_DNA"/>
</dbReference>
<dbReference type="InParanoid" id="A0A251TC98"/>
<evidence type="ECO:0000313" key="2">
    <source>
        <dbReference type="Proteomes" id="UP000215914"/>
    </source>
</evidence>
<proteinExistence type="predicted"/>
<gene>
    <name evidence="1" type="ORF">HannXRQ_Chr11g0345361</name>
</gene>
<organism evidence="1 2">
    <name type="scientific">Helianthus annuus</name>
    <name type="common">Common sunflower</name>
    <dbReference type="NCBI Taxonomy" id="4232"/>
    <lineage>
        <taxon>Eukaryota</taxon>
        <taxon>Viridiplantae</taxon>
        <taxon>Streptophyta</taxon>
        <taxon>Embryophyta</taxon>
        <taxon>Tracheophyta</taxon>
        <taxon>Spermatophyta</taxon>
        <taxon>Magnoliopsida</taxon>
        <taxon>eudicotyledons</taxon>
        <taxon>Gunneridae</taxon>
        <taxon>Pentapetalae</taxon>
        <taxon>asterids</taxon>
        <taxon>campanulids</taxon>
        <taxon>Asterales</taxon>
        <taxon>Asteraceae</taxon>
        <taxon>Asteroideae</taxon>
        <taxon>Heliantheae alliance</taxon>
        <taxon>Heliantheae</taxon>
        <taxon>Helianthus</taxon>
    </lineage>
</organism>
<dbReference type="Proteomes" id="UP000215914">
    <property type="component" value="Chromosome 11"/>
</dbReference>
<accession>A0A251TC98</accession>
<sequence length="86" mass="9484">MGWFISRLLNRRHVSSLPVCRRPTTHYQRTAATQPSGDGNWDSCEVSAFCLPNDDGGLLLGMATPVATIAPLSRLKDDHDLFVSEL</sequence>
<evidence type="ECO:0000313" key="1">
    <source>
        <dbReference type="EMBL" id="OTG08765.1"/>
    </source>
</evidence>
<dbReference type="AlphaFoldDB" id="A0A251TC98"/>
<protein>
    <submittedName>
        <fullName evidence="1">Uncharacterized protein</fullName>
    </submittedName>
</protein>
<reference evidence="2" key="1">
    <citation type="journal article" date="2017" name="Nature">
        <title>The sunflower genome provides insights into oil metabolism, flowering and Asterid evolution.</title>
        <authorList>
            <person name="Badouin H."/>
            <person name="Gouzy J."/>
            <person name="Grassa C.J."/>
            <person name="Murat F."/>
            <person name="Staton S.E."/>
            <person name="Cottret L."/>
            <person name="Lelandais-Briere C."/>
            <person name="Owens G.L."/>
            <person name="Carrere S."/>
            <person name="Mayjonade B."/>
            <person name="Legrand L."/>
            <person name="Gill N."/>
            <person name="Kane N.C."/>
            <person name="Bowers J.E."/>
            <person name="Hubner S."/>
            <person name="Bellec A."/>
            <person name="Berard A."/>
            <person name="Berges H."/>
            <person name="Blanchet N."/>
            <person name="Boniface M.C."/>
            <person name="Brunel D."/>
            <person name="Catrice O."/>
            <person name="Chaidir N."/>
            <person name="Claudel C."/>
            <person name="Donnadieu C."/>
            <person name="Faraut T."/>
            <person name="Fievet G."/>
            <person name="Helmstetter N."/>
            <person name="King M."/>
            <person name="Knapp S.J."/>
            <person name="Lai Z."/>
            <person name="Le Paslier M.C."/>
            <person name="Lippi Y."/>
            <person name="Lorenzon L."/>
            <person name="Mandel J.R."/>
            <person name="Marage G."/>
            <person name="Marchand G."/>
            <person name="Marquand E."/>
            <person name="Bret-Mestries E."/>
            <person name="Morien E."/>
            <person name="Nambeesan S."/>
            <person name="Nguyen T."/>
            <person name="Pegot-Espagnet P."/>
            <person name="Pouilly N."/>
            <person name="Raftis F."/>
            <person name="Sallet E."/>
            <person name="Schiex T."/>
            <person name="Thomas J."/>
            <person name="Vandecasteele C."/>
            <person name="Vares D."/>
            <person name="Vear F."/>
            <person name="Vautrin S."/>
            <person name="Crespi M."/>
            <person name="Mangin B."/>
            <person name="Burke J.M."/>
            <person name="Salse J."/>
            <person name="Munos S."/>
            <person name="Vincourt P."/>
            <person name="Rieseberg L.H."/>
            <person name="Langlade N.B."/>
        </authorList>
    </citation>
    <scope>NUCLEOTIDE SEQUENCE [LARGE SCALE GENOMIC DNA]</scope>
    <source>
        <strain evidence="2">cv. SF193</strain>
    </source>
</reference>
<name>A0A251TC98_HELAN</name>
<keyword evidence="2" id="KW-1185">Reference proteome</keyword>